<accession>A0A2T0BLG1</accession>
<reference evidence="1 2" key="1">
    <citation type="submission" date="2018-03" db="EMBL/GenBank/DDBJ databases">
        <title>Genome sequence of Clostridium luticellarii DSM 29923.</title>
        <authorList>
            <person name="Poehlein A."/>
            <person name="Daniel R."/>
        </authorList>
    </citation>
    <scope>NUCLEOTIDE SEQUENCE [LARGE SCALE GENOMIC DNA]</scope>
    <source>
        <strain evidence="1 2">DSM 29923</strain>
    </source>
</reference>
<organism evidence="1 2">
    <name type="scientific">Clostridium luticellarii</name>
    <dbReference type="NCBI Taxonomy" id="1691940"/>
    <lineage>
        <taxon>Bacteria</taxon>
        <taxon>Bacillati</taxon>
        <taxon>Bacillota</taxon>
        <taxon>Clostridia</taxon>
        <taxon>Eubacteriales</taxon>
        <taxon>Clostridiaceae</taxon>
        <taxon>Clostridium</taxon>
    </lineage>
</organism>
<proteinExistence type="predicted"/>
<dbReference type="AlphaFoldDB" id="A0A2T0BLG1"/>
<evidence type="ECO:0000313" key="1">
    <source>
        <dbReference type="EMBL" id="PRR84715.1"/>
    </source>
</evidence>
<dbReference type="EMBL" id="PVXP01000035">
    <property type="protein sequence ID" value="PRR84715.1"/>
    <property type="molecule type" value="Genomic_DNA"/>
</dbReference>
<gene>
    <name evidence="1" type="ORF">CLLU_23310</name>
</gene>
<sequence>MTAFSICYIMKIKVQEMQKGDITGDYAENTTC</sequence>
<evidence type="ECO:0000313" key="2">
    <source>
        <dbReference type="Proteomes" id="UP000237798"/>
    </source>
</evidence>
<protein>
    <submittedName>
        <fullName evidence="1">Uncharacterized protein</fullName>
    </submittedName>
</protein>
<comment type="caution">
    <text evidence="1">The sequence shown here is derived from an EMBL/GenBank/DDBJ whole genome shotgun (WGS) entry which is preliminary data.</text>
</comment>
<name>A0A2T0BLG1_9CLOT</name>
<dbReference type="Proteomes" id="UP000237798">
    <property type="component" value="Unassembled WGS sequence"/>
</dbReference>
<keyword evidence="2" id="KW-1185">Reference proteome</keyword>